<comment type="caution">
    <text evidence="1">The sequence shown here is derived from an EMBL/GenBank/DDBJ whole genome shotgun (WGS) entry which is preliminary data.</text>
</comment>
<accession>A0AAV7I4S2</accession>
<name>A0AAV7I4S2_COTGL</name>
<evidence type="ECO:0000313" key="1">
    <source>
        <dbReference type="EMBL" id="KAH0540759.1"/>
    </source>
</evidence>
<sequence length="93" mass="10546">MHESLILPLEAAMGKCKTVKAEGTVAKGDERVGICSDRMRWKDWKSLFAQTHESICWMLDRIHLHLSLSPAPFMQPKHQAIQPFSTCGIIRVT</sequence>
<keyword evidence="2" id="KW-1185">Reference proteome</keyword>
<protein>
    <submittedName>
        <fullName evidence="1">Uncharacterized protein</fullName>
    </submittedName>
</protein>
<dbReference type="Proteomes" id="UP000826195">
    <property type="component" value="Unassembled WGS sequence"/>
</dbReference>
<dbReference type="AlphaFoldDB" id="A0AAV7I4S2"/>
<gene>
    <name evidence="1" type="ORF">KQX54_019696</name>
</gene>
<dbReference type="EMBL" id="JAHXZJ010002609">
    <property type="protein sequence ID" value="KAH0540759.1"/>
    <property type="molecule type" value="Genomic_DNA"/>
</dbReference>
<proteinExistence type="predicted"/>
<evidence type="ECO:0000313" key="2">
    <source>
        <dbReference type="Proteomes" id="UP000826195"/>
    </source>
</evidence>
<reference evidence="1 2" key="1">
    <citation type="journal article" date="2021" name="J. Hered.">
        <title>A chromosome-level genome assembly of the parasitoid wasp, Cotesia glomerata (Hymenoptera: Braconidae).</title>
        <authorList>
            <person name="Pinto B.J."/>
            <person name="Weis J.J."/>
            <person name="Gamble T."/>
            <person name="Ode P.J."/>
            <person name="Paul R."/>
            <person name="Zaspel J.M."/>
        </authorList>
    </citation>
    <scope>NUCLEOTIDE SEQUENCE [LARGE SCALE GENOMIC DNA]</scope>
    <source>
        <strain evidence="1">CgM1</strain>
    </source>
</reference>
<organism evidence="1 2">
    <name type="scientific">Cotesia glomerata</name>
    <name type="common">Lepidopteran parasitic wasp</name>
    <name type="synonym">Apanteles glomeratus</name>
    <dbReference type="NCBI Taxonomy" id="32391"/>
    <lineage>
        <taxon>Eukaryota</taxon>
        <taxon>Metazoa</taxon>
        <taxon>Ecdysozoa</taxon>
        <taxon>Arthropoda</taxon>
        <taxon>Hexapoda</taxon>
        <taxon>Insecta</taxon>
        <taxon>Pterygota</taxon>
        <taxon>Neoptera</taxon>
        <taxon>Endopterygota</taxon>
        <taxon>Hymenoptera</taxon>
        <taxon>Apocrita</taxon>
        <taxon>Ichneumonoidea</taxon>
        <taxon>Braconidae</taxon>
        <taxon>Microgastrinae</taxon>
        <taxon>Cotesia</taxon>
    </lineage>
</organism>